<sequence length="842" mass="86870">MFRATMKSLLARKLRLVLSALAIVLGVAFVSGALTMNSTLSEAFSSAYDTAYEDVGLQVTAEAPLADSVDAAAPKPLDAASVERVKGVSGVNDATGVVRVPGARLIGKDGKVPSGSSQRFGQAWSDKWGAPKLREGNAPRTADEIAINAALADKTGFKPGDRVGVLTLQPRREFTIAGVVEFDGRPDFVAGEQTVIFTEPVAQELMLGQAGAYSAVNVGLGSGADAAALKSDVSAALGQGFEVRTGQELADDQAGASKGLLTTITSLLLGFAAVAVLVGVFLIVNAFSVVVAQRTRELALMRALGASRKQVRRSVLLEAVLVGLVAWIVGAALGLLLGRVVAGVVADEDSGLAVGGFTVSGTALVVSFLLGVGVTTLAAAVPALRASRVPPIAAMREAAAVADDRPGRKQTIVGLVLLVIGAVLLALGIASEALPALFAGVLFAFVATAILIPAFTRPVVNVLAKPVTRSTAARLGWLNAVRHPRRTAATAVSLMIGVALVAGMSTVMRSLQHSATETVDNQLSADLSIINLSSGNVPPTVSPAALQQIRALPDVASVAGYASEYGEVNGNKQFLFSWDDQAAAAAIVGMEFTQGSANGSGAVMNESTAERLKLKAGDQIKLQMGRGDALTLPVTGVYKDTTVADRVTVPWSAAQAGFRTDQPSQAYIDLRDGASAEQVKPTVESLLAGSPEVEVQTKKDLVETVGNGIGTIILVVQLLLAVAMIIAILGVVNILVLSVLERTRELGMLRSIGMIRGQMRRMVTTESVLISLFGALTGVVLGTVLGVAVVKGLRGEGITALSVPWVLLVVYLVAALVVGWLAALGPGSRAAKLKVLEAIAYE</sequence>
<evidence type="ECO:0000256" key="2">
    <source>
        <dbReference type="ARBA" id="ARBA00022475"/>
    </source>
</evidence>
<dbReference type="Proteomes" id="UP000598146">
    <property type="component" value="Unassembled WGS sequence"/>
</dbReference>
<evidence type="ECO:0000256" key="7">
    <source>
        <dbReference type="SAM" id="Phobius"/>
    </source>
</evidence>
<dbReference type="Pfam" id="PF12704">
    <property type="entry name" value="MacB_PCD"/>
    <property type="match status" value="2"/>
</dbReference>
<feature type="transmembrane region" description="Helical" evidence="7">
    <location>
        <begin position="357"/>
        <end position="381"/>
    </location>
</feature>
<dbReference type="PANTHER" id="PTHR30572">
    <property type="entry name" value="MEMBRANE COMPONENT OF TRANSPORTER-RELATED"/>
    <property type="match status" value="1"/>
</dbReference>
<keyword evidence="4 7" id="KW-1133">Transmembrane helix</keyword>
<evidence type="ECO:0000256" key="4">
    <source>
        <dbReference type="ARBA" id="ARBA00022989"/>
    </source>
</evidence>
<keyword evidence="5 7" id="KW-0472">Membrane</keyword>
<evidence type="ECO:0000256" key="5">
    <source>
        <dbReference type="ARBA" id="ARBA00023136"/>
    </source>
</evidence>
<keyword evidence="2" id="KW-1003">Cell membrane</keyword>
<dbReference type="InterPro" id="IPR025857">
    <property type="entry name" value="MacB_PCD"/>
</dbReference>
<feature type="transmembrane region" description="Helical" evidence="7">
    <location>
        <begin position="436"/>
        <end position="455"/>
    </location>
</feature>
<evidence type="ECO:0000259" key="9">
    <source>
        <dbReference type="Pfam" id="PF12704"/>
    </source>
</evidence>
<feature type="transmembrane region" description="Helical" evidence="7">
    <location>
        <begin position="267"/>
        <end position="292"/>
    </location>
</feature>
<evidence type="ECO:0000259" key="8">
    <source>
        <dbReference type="Pfam" id="PF02687"/>
    </source>
</evidence>
<accession>A0A931G2J9</accession>
<dbReference type="EMBL" id="JADQTO010000030">
    <property type="protein sequence ID" value="MBG0567792.1"/>
    <property type="molecule type" value="Genomic_DNA"/>
</dbReference>
<feature type="transmembrane region" description="Helical" evidence="7">
    <location>
        <begin position="712"/>
        <end position="740"/>
    </location>
</feature>
<dbReference type="InterPro" id="IPR050250">
    <property type="entry name" value="Macrolide_Exporter_MacB"/>
</dbReference>
<comment type="similarity">
    <text evidence="6">Belongs to the ABC-4 integral membrane protein family.</text>
</comment>
<feature type="domain" description="ABC3 transporter permease C-terminal" evidence="8">
    <location>
        <begin position="271"/>
        <end position="391"/>
    </location>
</feature>
<name>A0A931G2J9_9ACTN</name>
<organism evidence="10 11">
    <name type="scientific">Actinoplanes aureus</name>
    <dbReference type="NCBI Taxonomy" id="2792083"/>
    <lineage>
        <taxon>Bacteria</taxon>
        <taxon>Bacillati</taxon>
        <taxon>Actinomycetota</taxon>
        <taxon>Actinomycetes</taxon>
        <taxon>Micromonosporales</taxon>
        <taxon>Micromonosporaceae</taxon>
        <taxon>Actinoplanes</taxon>
    </lineage>
</organism>
<keyword evidence="3 7" id="KW-0812">Transmembrane</keyword>
<evidence type="ECO:0000256" key="1">
    <source>
        <dbReference type="ARBA" id="ARBA00004651"/>
    </source>
</evidence>
<feature type="domain" description="MacB-like periplasmic core" evidence="9">
    <location>
        <begin position="17"/>
        <end position="235"/>
    </location>
</feature>
<comment type="caution">
    <text evidence="10">The sequence shown here is derived from an EMBL/GenBank/DDBJ whole genome shotgun (WGS) entry which is preliminary data.</text>
</comment>
<feature type="transmembrane region" description="Helical" evidence="7">
    <location>
        <begin position="802"/>
        <end position="824"/>
    </location>
</feature>
<dbReference type="RefSeq" id="WP_196419565.1">
    <property type="nucleotide sequence ID" value="NZ_JADQTO010000030.1"/>
</dbReference>
<feature type="domain" description="ABC3 transporter permease C-terminal" evidence="8">
    <location>
        <begin position="719"/>
        <end position="833"/>
    </location>
</feature>
<evidence type="ECO:0000256" key="3">
    <source>
        <dbReference type="ARBA" id="ARBA00022692"/>
    </source>
</evidence>
<feature type="transmembrane region" description="Helical" evidence="7">
    <location>
        <begin position="315"/>
        <end position="337"/>
    </location>
</feature>
<proteinExistence type="inferred from homology"/>
<evidence type="ECO:0000256" key="6">
    <source>
        <dbReference type="ARBA" id="ARBA00038076"/>
    </source>
</evidence>
<feature type="transmembrane region" description="Helical" evidence="7">
    <location>
        <begin position="488"/>
        <end position="508"/>
    </location>
</feature>
<feature type="transmembrane region" description="Helical" evidence="7">
    <location>
        <begin position="412"/>
        <end position="430"/>
    </location>
</feature>
<gene>
    <name evidence="10" type="ORF">I4J89_40740</name>
</gene>
<keyword evidence="11" id="KW-1185">Reference proteome</keyword>
<dbReference type="GO" id="GO:0005886">
    <property type="term" value="C:plasma membrane"/>
    <property type="evidence" value="ECO:0007669"/>
    <property type="project" value="UniProtKB-SubCell"/>
</dbReference>
<dbReference type="GO" id="GO:0022857">
    <property type="term" value="F:transmembrane transporter activity"/>
    <property type="evidence" value="ECO:0007669"/>
    <property type="project" value="TreeGrafter"/>
</dbReference>
<dbReference type="Pfam" id="PF02687">
    <property type="entry name" value="FtsX"/>
    <property type="match status" value="2"/>
</dbReference>
<evidence type="ECO:0000313" key="11">
    <source>
        <dbReference type="Proteomes" id="UP000598146"/>
    </source>
</evidence>
<feature type="transmembrane region" description="Helical" evidence="7">
    <location>
        <begin position="768"/>
        <end position="790"/>
    </location>
</feature>
<dbReference type="InterPro" id="IPR003838">
    <property type="entry name" value="ABC3_permease_C"/>
</dbReference>
<dbReference type="AlphaFoldDB" id="A0A931G2J9"/>
<evidence type="ECO:0000313" key="10">
    <source>
        <dbReference type="EMBL" id="MBG0567792.1"/>
    </source>
</evidence>
<dbReference type="PANTHER" id="PTHR30572:SF4">
    <property type="entry name" value="ABC TRANSPORTER PERMEASE YTRF"/>
    <property type="match status" value="1"/>
</dbReference>
<comment type="subcellular location">
    <subcellularLocation>
        <location evidence="1">Cell membrane</location>
        <topology evidence="1">Multi-pass membrane protein</topology>
    </subcellularLocation>
</comment>
<protein>
    <submittedName>
        <fullName evidence="10">ABC transporter permease</fullName>
    </submittedName>
</protein>
<reference evidence="10" key="1">
    <citation type="submission" date="2020-11" db="EMBL/GenBank/DDBJ databases">
        <title>Isolation and identification of active actinomycetes.</title>
        <authorList>
            <person name="Sun X."/>
        </authorList>
    </citation>
    <scope>NUCLEOTIDE SEQUENCE</scope>
    <source>
        <strain evidence="10">NEAU-A11</strain>
    </source>
</reference>
<feature type="domain" description="MacB-like periplasmic core" evidence="9">
    <location>
        <begin position="487"/>
        <end position="684"/>
    </location>
</feature>